<evidence type="ECO:0000313" key="5">
    <source>
        <dbReference type="Proteomes" id="UP000183567"/>
    </source>
</evidence>
<gene>
    <name evidence="4" type="ORF">AZE42_13613</name>
</gene>
<dbReference type="GO" id="GO:0006401">
    <property type="term" value="P:RNA catabolic process"/>
    <property type="evidence" value="ECO:0007669"/>
    <property type="project" value="InterPro"/>
</dbReference>
<sequence>MTAFQAALDSAADDRILRGQVTVLLAQTMWAISTPEFRESAKGLLLECITSDPENLMAINTLAGMGILTEDDGLVDAALSEILSLPIEQRHELDPRRDVTYLLVQHYLGLGDFDRAIKTAQKALHVEPSSVHLRREVASLLLRRGDRDAAWAILGSVAPNQNIAEEKSSLALSALAQPGHSQRSAQKAIMLDPGQLRNWQTLAYVRAQCA</sequence>
<reference evidence="4 5" key="1">
    <citation type="submission" date="2016-03" db="EMBL/GenBank/DDBJ databases">
        <title>Comparative genomics of the ectomycorrhizal sister species Rhizopogon vinicolor and Rhizopogon vesiculosus (Basidiomycota: Boletales) reveals a divergence of the mating type B locus.</title>
        <authorList>
            <person name="Mujic A.B."/>
            <person name="Kuo A."/>
            <person name="Tritt A."/>
            <person name="Lipzen A."/>
            <person name="Chen C."/>
            <person name="Johnson J."/>
            <person name="Sharma A."/>
            <person name="Barry K."/>
            <person name="Grigoriev I.V."/>
            <person name="Spatafora J.W."/>
        </authorList>
    </citation>
    <scope>NUCLEOTIDE SEQUENCE [LARGE SCALE GENOMIC DNA]</scope>
    <source>
        <strain evidence="4 5">AM-OR11-056</strain>
    </source>
</reference>
<keyword evidence="2 3" id="KW-0802">TPR repeat</keyword>
<dbReference type="PANTHER" id="PTHR15704">
    <property type="entry name" value="SUPERKILLER 3 PROTEIN-RELATED"/>
    <property type="match status" value="1"/>
</dbReference>
<dbReference type="EMBL" id="LVVM01003822">
    <property type="protein sequence ID" value="OJA14217.1"/>
    <property type="molecule type" value="Genomic_DNA"/>
</dbReference>
<dbReference type="InterPro" id="IPR011990">
    <property type="entry name" value="TPR-like_helical_dom_sf"/>
</dbReference>
<dbReference type="PROSITE" id="PS50005">
    <property type="entry name" value="TPR"/>
    <property type="match status" value="1"/>
</dbReference>
<keyword evidence="1" id="KW-0677">Repeat</keyword>
<dbReference type="SUPFAM" id="SSF48452">
    <property type="entry name" value="TPR-like"/>
    <property type="match status" value="1"/>
</dbReference>
<evidence type="ECO:0000256" key="1">
    <source>
        <dbReference type="ARBA" id="ARBA00022737"/>
    </source>
</evidence>
<feature type="repeat" description="TPR" evidence="3">
    <location>
        <begin position="97"/>
        <end position="130"/>
    </location>
</feature>
<evidence type="ECO:0000313" key="4">
    <source>
        <dbReference type="EMBL" id="OJA14217.1"/>
    </source>
</evidence>
<dbReference type="GO" id="GO:0055087">
    <property type="term" value="C:Ski complex"/>
    <property type="evidence" value="ECO:0007669"/>
    <property type="project" value="InterPro"/>
</dbReference>
<organism evidence="4 5">
    <name type="scientific">Rhizopogon vesiculosus</name>
    <dbReference type="NCBI Taxonomy" id="180088"/>
    <lineage>
        <taxon>Eukaryota</taxon>
        <taxon>Fungi</taxon>
        <taxon>Dikarya</taxon>
        <taxon>Basidiomycota</taxon>
        <taxon>Agaricomycotina</taxon>
        <taxon>Agaricomycetes</taxon>
        <taxon>Agaricomycetidae</taxon>
        <taxon>Boletales</taxon>
        <taxon>Suillineae</taxon>
        <taxon>Rhizopogonaceae</taxon>
        <taxon>Rhizopogon</taxon>
    </lineage>
</organism>
<protein>
    <submittedName>
        <fullName evidence="4">Uncharacterized protein</fullName>
    </submittedName>
</protein>
<dbReference type="InterPro" id="IPR039226">
    <property type="entry name" value="Ski3/TTC37"/>
</dbReference>
<proteinExistence type="predicted"/>
<dbReference type="Proteomes" id="UP000183567">
    <property type="component" value="Unassembled WGS sequence"/>
</dbReference>
<dbReference type="STRING" id="180088.A0A1J8QKY7"/>
<name>A0A1J8QKY7_9AGAM</name>
<evidence type="ECO:0000256" key="3">
    <source>
        <dbReference type="PROSITE-ProRule" id="PRU00339"/>
    </source>
</evidence>
<dbReference type="OrthoDB" id="2684216at2759"/>
<keyword evidence="5" id="KW-1185">Reference proteome</keyword>
<dbReference type="PANTHER" id="PTHR15704:SF7">
    <property type="entry name" value="SUPERKILLER COMPLEX PROTEIN 3"/>
    <property type="match status" value="1"/>
</dbReference>
<comment type="caution">
    <text evidence="4">The sequence shown here is derived from an EMBL/GenBank/DDBJ whole genome shotgun (WGS) entry which is preliminary data.</text>
</comment>
<dbReference type="Gene3D" id="1.25.40.10">
    <property type="entry name" value="Tetratricopeptide repeat domain"/>
    <property type="match status" value="1"/>
</dbReference>
<evidence type="ECO:0000256" key="2">
    <source>
        <dbReference type="ARBA" id="ARBA00022803"/>
    </source>
</evidence>
<accession>A0A1J8QKY7</accession>
<dbReference type="AlphaFoldDB" id="A0A1J8QKY7"/>
<dbReference type="InterPro" id="IPR019734">
    <property type="entry name" value="TPR_rpt"/>
</dbReference>